<dbReference type="GO" id="GO:0046922">
    <property type="term" value="F:peptide-O-fucosyltransferase activity"/>
    <property type="evidence" value="ECO:0007669"/>
    <property type="project" value="InterPro"/>
</dbReference>
<proteinExistence type="predicted"/>
<keyword evidence="2" id="KW-0294">Fucose metabolism</keyword>
<protein>
    <submittedName>
        <fullName evidence="5">Uncharacterized protein</fullName>
    </submittedName>
</protein>
<keyword evidence="3" id="KW-0119">Carbohydrate metabolism</keyword>
<evidence type="ECO:0000256" key="1">
    <source>
        <dbReference type="ARBA" id="ARBA00022679"/>
    </source>
</evidence>
<evidence type="ECO:0000313" key="6">
    <source>
        <dbReference type="Proteomes" id="UP000298327"/>
    </source>
</evidence>
<keyword evidence="1" id="KW-0808">Transferase</keyword>
<keyword evidence="6" id="KW-1185">Reference proteome</keyword>
<keyword evidence="4" id="KW-1133">Transmembrane helix</keyword>
<dbReference type="Proteomes" id="UP000298327">
    <property type="component" value="Unassembled WGS sequence"/>
</dbReference>
<evidence type="ECO:0000256" key="4">
    <source>
        <dbReference type="SAM" id="Phobius"/>
    </source>
</evidence>
<gene>
    <name evidence="5" type="ORF">EVG20_g2459</name>
</gene>
<comment type="caution">
    <text evidence="5">The sequence shown here is derived from an EMBL/GenBank/DDBJ whole genome shotgun (WGS) entry which is preliminary data.</text>
</comment>
<accession>A0A4Y9Z6R3</accession>
<dbReference type="STRING" id="205917.A0A4Y9Z6R3"/>
<evidence type="ECO:0000256" key="2">
    <source>
        <dbReference type="ARBA" id="ARBA00023253"/>
    </source>
</evidence>
<evidence type="ECO:0000256" key="3">
    <source>
        <dbReference type="ARBA" id="ARBA00023277"/>
    </source>
</evidence>
<dbReference type="OrthoDB" id="423313at2759"/>
<dbReference type="InterPro" id="IPR045130">
    <property type="entry name" value="OFUT2-like"/>
</dbReference>
<reference evidence="5 6" key="1">
    <citation type="submission" date="2019-02" db="EMBL/GenBank/DDBJ databases">
        <title>Genome sequencing of the rare red list fungi Dentipellis fragilis.</title>
        <authorList>
            <person name="Buettner E."/>
            <person name="Kellner H."/>
        </authorList>
    </citation>
    <scope>NUCLEOTIDE SEQUENCE [LARGE SCALE GENOMIC DNA]</scope>
    <source>
        <strain evidence="5 6">DSM 105465</strain>
    </source>
</reference>
<dbReference type="AlphaFoldDB" id="A0A4Y9Z6R3"/>
<dbReference type="Gene3D" id="3.40.50.11350">
    <property type="match status" value="1"/>
</dbReference>
<dbReference type="GO" id="GO:0006004">
    <property type="term" value="P:fucose metabolic process"/>
    <property type="evidence" value="ECO:0007669"/>
    <property type="project" value="UniProtKB-KW"/>
</dbReference>
<dbReference type="EMBL" id="SEOQ01000096">
    <property type="protein sequence ID" value="TFY70546.1"/>
    <property type="molecule type" value="Genomic_DNA"/>
</dbReference>
<evidence type="ECO:0000313" key="5">
    <source>
        <dbReference type="EMBL" id="TFY70546.1"/>
    </source>
</evidence>
<keyword evidence="4" id="KW-0812">Transmembrane</keyword>
<organism evidence="5 6">
    <name type="scientific">Dentipellis fragilis</name>
    <dbReference type="NCBI Taxonomy" id="205917"/>
    <lineage>
        <taxon>Eukaryota</taxon>
        <taxon>Fungi</taxon>
        <taxon>Dikarya</taxon>
        <taxon>Basidiomycota</taxon>
        <taxon>Agaricomycotina</taxon>
        <taxon>Agaricomycetes</taxon>
        <taxon>Russulales</taxon>
        <taxon>Hericiaceae</taxon>
        <taxon>Dentipellis</taxon>
    </lineage>
</organism>
<dbReference type="CDD" id="cd11296">
    <property type="entry name" value="O-FucT_like"/>
    <property type="match status" value="1"/>
</dbReference>
<sequence length="497" mass="56183">MDEPKVRSRHSSDDDDAAMSLVSFRDSPSDFVFPASPFRSSFRSSLPAPVTRRRFILAACSIFSVTSLLLFFSFSLFESPILWKLYQPPSASSYLGIPHRVDRLSAVLGPPTPKLKDNLRNDTKYVTSWISAGWTNDVMTYGNLVYLAIITERVPIIGHFIPSHIGGDAGSVPFSEVFDIDYLSQAIGMPVLEFDDVKDSNSTEIDELGCWSVWQAVQTHESPPRLTYALEHNGIDISYTSAPKSVQKFEGYEHDPHAHFWSVAALTYSEAHEAYKGHAQPSTAHQVTLDPDEQLSCFDYLYYLCATESFEYDHDFSPAWRFVVKNFRWTQRLQGLADGYLKRIFEVPDEDEVPPYIAIHARRTDFGIYCNDVPVADCFPSLAVFARRIAEIQEEVRATKGIDPQHVLMLSDEKDPTWWDAVHMLGWYSVDHTSEDTVAKYGRWYPLLIDAVMQSSGIGFVGTDRSTMSVIAKRRVEDWQGGAVRMVKWGTPGADDH</sequence>
<name>A0A4Y9Z6R3_9AGAM</name>
<dbReference type="PANTHER" id="PTHR13398">
    <property type="entry name" value="GDP-FUCOSE PROTEIN O-FUCOSYLTRANSFERASE 2"/>
    <property type="match status" value="1"/>
</dbReference>
<feature type="transmembrane region" description="Helical" evidence="4">
    <location>
        <begin position="55"/>
        <end position="77"/>
    </location>
</feature>
<keyword evidence="4" id="KW-0472">Membrane</keyword>
<dbReference type="PANTHER" id="PTHR13398:SF0">
    <property type="entry name" value="GDP-FUCOSE PROTEIN O-FUCOSYLTRANSFERASE 2"/>
    <property type="match status" value="1"/>
</dbReference>